<name>A0AAE1NZL9_9EUCA</name>
<evidence type="ECO:0000256" key="1">
    <source>
        <dbReference type="SAM" id="MobiDB-lite"/>
    </source>
</evidence>
<reference evidence="2" key="1">
    <citation type="submission" date="2023-11" db="EMBL/GenBank/DDBJ databases">
        <title>Genome assemblies of two species of porcelain crab, Petrolisthes cinctipes and Petrolisthes manimaculis (Anomura: Porcellanidae).</title>
        <authorList>
            <person name="Angst P."/>
        </authorList>
    </citation>
    <scope>NUCLEOTIDE SEQUENCE</scope>
    <source>
        <strain evidence="2">PB745_02</strain>
        <tissue evidence="2">Gill</tissue>
    </source>
</reference>
<dbReference type="AlphaFoldDB" id="A0AAE1NZL9"/>
<evidence type="ECO:0000313" key="3">
    <source>
        <dbReference type="Proteomes" id="UP001292094"/>
    </source>
</evidence>
<accession>A0AAE1NZL9</accession>
<dbReference type="Proteomes" id="UP001292094">
    <property type="component" value="Unassembled WGS sequence"/>
</dbReference>
<dbReference type="EMBL" id="JAWZYT010003383">
    <property type="protein sequence ID" value="KAK4298688.1"/>
    <property type="molecule type" value="Genomic_DNA"/>
</dbReference>
<sequence>MEGQQDIHHVTHNSVIHGLGLMADSPIVSWKEEKGGGKEGRGGGKGGKWREGGESGGKEGRGGGKEEKWREGGESGGKEEKWREGGKVEERRRAEWRKGEGRWKV</sequence>
<feature type="region of interest" description="Disordered" evidence="1">
    <location>
        <begin position="1"/>
        <end position="20"/>
    </location>
</feature>
<feature type="region of interest" description="Disordered" evidence="1">
    <location>
        <begin position="30"/>
        <end position="105"/>
    </location>
</feature>
<organism evidence="2 3">
    <name type="scientific">Petrolisthes manimaculis</name>
    <dbReference type="NCBI Taxonomy" id="1843537"/>
    <lineage>
        <taxon>Eukaryota</taxon>
        <taxon>Metazoa</taxon>
        <taxon>Ecdysozoa</taxon>
        <taxon>Arthropoda</taxon>
        <taxon>Crustacea</taxon>
        <taxon>Multicrustacea</taxon>
        <taxon>Malacostraca</taxon>
        <taxon>Eumalacostraca</taxon>
        <taxon>Eucarida</taxon>
        <taxon>Decapoda</taxon>
        <taxon>Pleocyemata</taxon>
        <taxon>Anomura</taxon>
        <taxon>Galatheoidea</taxon>
        <taxon>Porcellanidae</taxon>
        <taxon>Petrolisthes</taxon>
    </lineage>
</organism>
<keyword evidence="3" id="KW-1185">Reference proteome</keyword>
<protein>
    <submittedName>
        <fullName evidence="2">Uncharacterized protein</fullName>
    </submittedName>
</protein>
<proteinExistence type="predicted"/>
<comment type="caution">
    <text evidence="2">The sequence shown here is derived from an EMBL/GenBank/DDBJ whole genome shotgun (WGS) entry which is preliminary data.</text>
</comment>
<gene>
    <name evidence="2" type="ORF">Pmani_028986</name>
</gene>
<evidence type="ECO:0000313" key="2">
    <source>
        <dbReference type="EMBL" id="KAK4298688.1"/>
    </source>
</evidence>